<comment type="caution">
    <text evidence="4">The sequence shown here is derived from an EMBL/GenBank/DDBJ whole genome shotgun (WGS) entry which is preliminary data.</text>
</comment>
<keyword evidence="2" id="KW-0732">Signal</keyword>
<dbReference type="SUPFAM" id="SSF56436">
    <property type="entry name" value="C-type lectin-like"/>
    <property type="match status" value="1"/>
</dbReference>
<dbReference type="InterPro" id="IPR016187">
    <property type="entry name" value="CTDL_fold"/>
</dbReference>
<proteinExistence type="predicted"/>
<sequence length="232" mass="25960">MGKASYSEELRFAAASALLVVMVCVSPTEGNLRQDRAKHSHSLDNRNFSDNLLFEVPAVSNIHCSVSCFSDQSCEAFTYIPTSATCQGHSSVPTSASPSFPSPGAKTFVLPEEVITCPINRGYLQVAPGACLRLYHHGQNNTDARKQCQQDGARLYRMKTDERRLLLKDFMIEQGKWGKLQSVDRRRTPGERRSVEVGGWGNSPHRLSTMVSREARQQQQQEMRANLDRLQT</sequence>
<gene>
    <name evidence="4" type="ORF">BaRGS_00018769</name>
</gene>
<dbReference type="Proteomes" id="UP001519460">
    <property type="component" value="Unassembled WGS sequence"/>
</dbReference>
<evidence type="ECO:0000259" key="3">
    <source>
        <dbReference type="Pfam" id="PF00024"/>
    </source>
</evidence>
<feature type="signal peptide" evidence="2">
    <location>
        <begin position="1"/>
        <end position="30"/>
    </location>
</feature>
<evidence type="ECO:0000313" key="4">
    <source>
        <dbReference type="EMBL" id="KAK7490069.1"/>
    </source>
</evidence>
<dbReference type="EMBL" id="JACVVK020000131">
    <property type="protein sequence ID" value="KAK7490069.1"/>
    <property type="molecule type" value="Genomic_DNA"/>
</dbReference>
<feature type="compositionally biased region" description="Basic and acidic residues" evidence="1">
    <location>
        <begin position="186"/>
        <end position="195"/>
    </location>
</feature>
<feature type="chain" id="PRO_5044828512" description="Apple domain-containing protein" evidence="2">
    <location>
        <begin position="31"/>
        <end position="232"/>
    </location>
</feature>
<reference evidence="4 5" key="1">
    <citation type="journal article" date="2023" name="Sci. Data">
        <title>Genome assembly of the Korean intertidal mud-creeper Batillaria attramentaria.</title>
        <authorList>
            <person name="Patra A.K."/>
            <person name="Ho P.T."/>
            <person name="Jun S."/>
            <person name="Lee S.J."/>
            <person name="Kim Y."/>
            <person name="Won Y.J."/>
        </authorList>
    </citation>
    <scope>NUCLEOTIDE SEQUENCE [LARGE SCALE GENOMIC DNA]</scope>
    <source>
        <strain evidence="4">Wonlab-2016</strain>
    </source>
</reference>
<evidence type="ECO:0000256" key="1">
    <source>
        <dbReference type="SAM" id="MobiDB-lite"/>
    </source>
</evidence>
<feature type="domain" description="Apple" evidence="3">
    <location>
        <begin position="44"/>
        <end position="100"/>
    </location>
</feature>
<protein>
    <recommendedName>
        <fullName evidence="3">Apple domain-containing protein</fullName>
    </recommendedName>
</protein>
<feature type="region of interest" description="Disordered" evidence="1">
    <location>
        <begin position="186"/>
        <end position="232"/>
    </location>
</feature>
<dbReference type="AlphaFoldDB" id="A0ABD0KS76"/>
<evidence type="ECO:0000256" key="2">
    <source>
        <dbReference type="SAM" id="SignalP"/>
    </source>
</evidence>
<name>A0ABD0KS76_9CAEN</name>
<accession>A0ABD0KS76</accession>
<keyword evidence="5" id="KW-1185">Reference proteome</keyword>
<dbReference type="InterPro" id="IPR003609">
    <property type="entry name" value="Pan_app"/>
</dbReference>
<evidence type="ECO:0000313" key="5">
    <source>
        <dbReference type="Proteomes" id="UP001519460"/>
    </source>
</evidence>
<organism evidence="4 5">
    <name type="scientific">Batillaria attramentaria</name>
    <dbReference type="NCBI Taxonomy" id="370345"/>
    <lineage>
        <taxon>Eukaryota</taxon>
        <taxon>Metazoa</taxon>
        <taxon>Spiralia</taxon>
        <taxon>Lophotrochozoa</taxon>
        <taxon>Mollusca</taxon>
        <taxon>Gastropoda</taxon>
        <taxon>Caenogastropoda</taxon>
        <taxon>Sorbeoconcha</taxon>
        <taxon>Cerithioidea</taxon>
        <taxon>Batillariidae</taxon>
        <taxon>Batillaria</taxon>
    </lineage>
</organism>
<dbReference type="Pfam" id="PF00024">
    <property type="entry name" value="PAN_1"/>
    <property type="match status" value="1"/>
</dbReference>